<evidence type="ECO:0000256" key="5">
    <source>
        <dbReference type="ARBA" id="ARBA00023136"/>
    </source>
</evidence>
<keyword evidence="5 7" id="KW-0472">Membrane</keyword>
<dbReference type="SUPFAM" id="SSF49464">
    <property type="entry name" value="Carboxypeptidase regulatory domain-like"/>
    <property type="match status" value="1"/>
</dbReference>
<dbReference type="PROSITE" id="PS52016">
    <property type="entry name" value="TONB_DEPENDENT_REC_3"/>
    <property type="match status" value="1"/>
</dbReference>
<evidence type="ECO:0000256" key="8">
    <source>
        <dbReference type="SAM" id="SignalP"/>
    </source>
</evidence>
<evidence type="ECO:0000313" key="11">
    <source>
        <dbReference type="Proteomes" id="UP000037755"/>
    </source>
</evidence>
<dbReference type="InterPro" id="IPR023996">
    <property type="entry name" value="TonB-dep_OMP_SusC/RagA"/>
</dbReference>
<sequence length="1018" mass="109398">MKSKLLAIAFMFISALCIAQNVEINGKVTEAASGDPLPGVSVVVKSSTTATVTDLDGNFSISVPVGSILEFSSIGYTPFQKIVTATETITVSLEASVESLEELVVIGYGSQRKKEVTGAVSTIGSETLDQLRPVKIEQALQGTVSGVNVTSTSGSPGAGLSIRIRGIATNGDANPVVIIDGYQGELGLLNASDIESITVLKDAQAAIYGTIGANGVILVTTKKGRKNQKPEVSYNVFTGFQETTRKLPTLNATEYAALLNESYANGGQPIPFPNLSGLGTGTNWQDQVFQNDAPITSQDITFSGGADKISYSVGGSRVEQEGIVGGNKANFLRNTARISLTADLTDRLRMNGNVIYTQFDRASLSENVLGSVLFNTLNVSPVLTPYNETGDFTLVPSDTGFGTEIINPLAQMANTYNAYNFKKINGTFGLDYKIIDGLTITSRIGFNSSTDRGKTFGKQVNYGGKIYDVQRSSVTQSASNFNDYTYDLFATYAKTFAENHNVTATAGMTVFKTYGQNVTATGFDVPYNSWEYADISLANGLSDSKTNSSYTYDDRRLSYFGRIQYDYKGRYLLSGMLRRDMSTKFGPGNSVAYFPSVTAGWVMSDESFFGGGEDSNDKGIISFAKLRASYGELGSDLIGSNTYRSLLSGEATYVFNGQLVNGVATGTVVNPNVKWEVAKKFDVGADIYFFNDKLSLVADYFIDTRDDLLIPNIPVSGIIGIGAPGASAPTVNAGSVRNSGFELALGYKTDIIEGMQLDANYNVTFLKNEVTAVNNGTGYYPGGTFGLSEQPSRMEVGQPMGYFYGYQMDGIFQNQAEVDAAPSQAGLGGTGAHPGDIRFKDVNGDGIITPDDKTNIGDPIPNATMGLNVTLRYKGFDLTAYAFASLGNDMVRAYERNVPNGNRLNYVLGRWTGEGTSNTIPIQTVGANNNTLFSSYYVEDASYCRIQNLQLGYSINPNWLGNVVTQTRIYVAVNNLYTFTKYRGYDPSASSGAPIGSGIDYGFYPVPRTFMVGANIKF</sequence>
<proteinExistence type="inferred from homology"/>
<keyword evidence="2 7" id="KW-0813">Transport</keyword>
<organism evidence="10 11">
    <name type="scientific">Flavobacterium akiainvivens</name>
    <dbReference type="NCBI Taxonomy" id="1202724"/>
    <lineage>
        <taxon>Bacteria</taxon>
        <taxon>Pseudomonadati</taxon>
        <taxon>Bacteroidota</taxon>
        <taxon>Flavobacteriia</taxon>
        <taxon>Flavobacteriales</taxon>
        <taxon>Flavobacteriaceae</taxon>
        <taxon>Flavobacterium</taxon>
    </lineage>
</organism>
<dbReference type="OrthoDB" id="9768177at2"/>
<dbReference type="InterPro" id="IPR012910">
    <property type="entry name" value="Plug_dom"/>
</dbReference>
<feature type="signal peptide" evidence="8">
    <location>
        <begin position="1"/>
        <end position="19"/>
    </location>
</feature>
<keyword evidence="4 7" id="KW-0812">Transmembrane</keyword>
<dbReference type="InterPro" id="IPR039426">
    <property type="entry name" value="TonB-dep_rcpt-like"/>
</dbReference>
<comment type="similarity">
    <text evidence="7">Belongs to the TonB-dependent receptor family.</text>
</comment>
<gene>
    <name evidence="10" type="ORF">AM493_03360</name>
</gene>
<dbReference type="SUPFAM" id="SSF56935">
    <property type="entry name" value="Porins"/>
    <property type="match status" value="1"/>
</dbReference>
<dbReference type="InterPro" id="IPR023997">
    <property type="entry name" value="TonB-dep_OMP_SusC/RagA_CS"/>
</dbReference>
<accession>A0A0M8MGM2</accession>
<keyword evidence="3 7" id="KW-1134">Transmembrane beta strand</keyword>
<evidence type="ECO:0000256" key="4">
    <source>
        <dbReference type="ARBA" id="ARBA00022692"/>
    </source>
</evidence>
<evidence type="ECO:0000256" key="6">
    <source>
        <dbReference type="ARBA" id="ARBA00023237"/>
    </source>
</evidence>
<dbReference type="NCBIfam" id="TIGR04056">
    <property type="entry name" value="OMP_RagA_SusC"/>
    <property type="match status" value="1"/>
</dbReference>
<dbReference type="RefSeq" id="WP_054406244.1">
    <property type="nucleotide sequence ID" value="NZ_FOYA01000006.1"/>
</dbReference>
<dbReference type="EMBL" id="LIYD01000005">
    <property type="protein sequence ID" value="KOS05178.1"/>
    <property type="molecule type" value="Genomic_DNA"/>
</dbReference>
<keyword evidence="11" id="KW-1185">Reference proteome</keyword>
<dbReference type="Gene3D" id="2.170.130.10">
    <property type="entry name" value="TonB-dependent receptor, plug domain"/>
    <property type="match status" value="1"/>
</dbReference>
<dbReference type="AlphaFoldDB" id="A0A0M8MGM2"/>
<evidence type="ECO:0000256" key="1">
    <source>
        <dbReference type="ARBA" id="ARBA00004571"/>
    </source>
</evidence>
<comment type="subcellular location">
    <subcellularLocation>
        <location evidence="1 7">Cell outer membrane</location>
        <topology evidence="1 7">Multi-pass membrane protein</topology>
    </subcellularLocation>
</comment>
<dbReference type="InterPro" id="IPR037066">
    <property type="entry name" value="Plug_dom_sf"/>
</dbReference>
<feature type="chain" id="PRO_5005818649" description="TonB-dependent receptor plug domain-containing protein" evidence="8">
    <location>
        <begin position="20"/>
        <end position="1018"/>
    </location>
</feature>
<keyword evidence="6 7" id="KW-0998">Cell outer membrane</keyword>
<evidence type="ECO:0000256" key="3">
    <source>
        <dbReference type="ARBA" id="ARBA00022452"/>
    </source>
</evidence>
<evidence type="ECO:0000259" key="9">
    <source>
        <dbReference type="Pfam" id="PF07715"/>
    </source>
</evidence>
<name>A0A0M8MGM2_9FLAO</name>
<dbReference type="NCBIfam" id="TIGR04057">
    <property type="entry name" value="SusC_RagA_signa"/>
    <property type="match status" value="1"/>
</dbReference>
<dbReference type="Pfam" id="PF07715">
    <property type="entry name" value="Plug"/>
    <property type="match status" value="1"/>
</dbReference>
<feature type="domain" description="TonB-dependent receptor plug" evidence="9">
    <location>
        <begin position="113"/>
        <end position="216"/>
    </location>
</feature>
<protein>
    <recommendedName>
        <fullName evidence="9">TonB-dependent receptor plug domain-containing protein</fullName>
    </recommendedName>
</protein>
<evidence type="ECO:0000256" key="7">
    <source>
        <dbReference type="PROSITE-ProRule" id="PRU01360"/>
    </source>
</evidence>
<dbReference type="GO" id="GO:0009279">
    <property type="term" value="C:cell outer membrane"/>
    <property type="evidence" value="ECO:0007669"/>
    <property type="project" value="UniProtKB-SubCell"/>
</dbReference>
<dbReference type="Proteomes" id="UP000037755">
    <property type="component" value="Unassembled WGS sequence"/>
</dbReference>
<keyword evidence="8" id="KW-0732">Signal</keyword>
<dbReference type="Gene3D" id="2.40.170.20">
    <property type="entry name" value="TonB-dependent receptor, beta-barrel domain"/>
    <property type="match status" value="1"/>
</dbReference>
<evidence type="ECO:0000256" key="2">
    <source>
        <dbReference type="ARBA" id="ARBA00022448"/>
    </source>
</evidence>
<reference evidence="10 11" key="1">
    <citation type="submission" date="2015-08" db="EMBL/GenBank/DDBJ databases">
        <title>Whole genome sequence of Flavobacterium akiainvivens IK-1T, from decaying Wikstroemia oahuensis, an endemic Hawaiian shrub.</title>
        <authorList>
            <person name="Wan X."/>
            <person name="Hou S."/>
            <person name="Saito J."/>
            <person name="Donachie S."/>
        </authorList>
    </citation>
    <scope>NUCLEOTIDE SEQUENCE [LARGE SCALE GENOMIC DNA]</scope>
    <source>
        <strain evidence="10 11">IK-1</strain>
    </source>
</reference>
<dbReference type="PATRIC" id="fig|1202724.3.peg.688"/>
<dbReference type="Pfam" id="PF13715">
    <property type="entry name" value="CarbopepD_reg_2"/>
    <property type="match status" value="1"/>
</dbReference>
<dbReference type="InterPro" id="IPR008969">
    <property type="entry name" value="CarboxyPept-like_regulatory"/>
</dbReference>
<dbReference type="STRING" id="1202724.AM493_03360"/>
<dbReference type="Gene3D" id="2.60.40.1120">
    <property type="entry name" value="Carboxypeptidase-like, regulatory domain"/>
    <property type="match status" value="1"/>
</dbReference>
<dbReference type="InterPro" id="IPR036942">
    <property type="entry name" value="Beta-barrel_TonB_sf"/>
</dbReference>
<comment type="caution">
    <text evidence="10">The sequence shown here is derived from an EMBL/GenBank/DDBJ whole genome shotgun (WGS) entry which is preliminary data.</text>
</comment>
<evidence type="ECO:0000313" key="10">
    <source>
        <dbReference type="EMBL" id="KOS05178.1"/>
    </source>
</evidence>